<proteinExistence type="predicted"/>
<sequence>MKRYKKYAKYWYPHVVTLIRMYPGDFDESEKSDEAKQAISNVIYRTINEQDGVDKIKAVYQIYITDRKTADGVARELYVSKRTVETWVHDFIYGVARELGYIGNQK</sequence>
<organism evidence="1">
    <name type="scientific">Siphoviridae sp. ctljn1</name>
    <dbReference type="NCBI Taxonomy" id="2826448"/>
    <lineage>
        <taxon>Viruses</taxon>
        <taxon>Duplodnaviria</taxon>
        <taxon>Heunggongvirae</taxon>
        <taxon>Uroviricota</taxon>
        <taxon>Caudoviricetes</taxon>
    </lineage>
</organism>
<protein>
    <submittedName>
        <fullName evidence="1">MerR HTH family regulatory protein</fullName>
    </submittedName>
</protein>
<evidence type="ECO:0000313" key="1">
    <source>
        <dbReference type="EMBL" id="DAE24934.1"/>
    </source>
</evidence>
<accession>A0A8S5R0E3</accession>
<reference evidence="1" key="1">
    <citation type="journal article" date="2021" name="Proc. Natl. Acad. Sci. U.S.A.">
        <title>A Catalog of Tens of Thousands of Viruses from Human Metagenomes Reveals Hidden Associations with Chronic Diseases.</title>
        <authorList>
            <person name="Tisza M.J."/>
            <person name="Buck C.B."/>
        </authorList>
    </citation>
    <scope>NUCLEOTIDE SEQUENCE</scope>
    <source>
        <strain evidence="1">Ctljn1</strain>
    </source>
</reference>
<dbReference type="EMBL" id="BK015788">
    <property type="protein sequence ID" value="DAE24934.1"/>
    <property type="molecule type" value="Genomic_DNA"/>
</dbReference>
<name>A0A8S5R0E3_9CAUD</name>